<dbReference type="SMART" id="SM01231">
    <property type="entry name" value="H-kinase_dim"/>
    <property type="match status" value="1"/>
</dbReference>
<sequence length="648" mass="71686">MTGDNNGKHTPDNDSIAENLTLINEDNPAGVTENEAASQEYRPVVTPEMVNIFINEAMELFEEAETALLELEKSPEDREYIEQVFRVFHSFKGNAGFLGYRDYEKLSHKAESIFEDIRKGRSLVNEETVSVLLSVIDVMRDGTRNLKPGETADLPGKDILIDLLDNLEIFSQLLPEMTEQPPVDTPAGVTVTCTVKEEEDFFYQNGQCRDNHGEETPCPPPLEKPEGKERCKDPEHDAGSPENNKKQSTIQRAIRVDVEKLDSLLDLVGELVIAEAMVSHNPDIQGLQLDRLDKSLLQLTKITREIQDMAMSMRMIPLAGTFQKMTRLVRDLSLKVNKRIKLVISGEETEVDKTIIEQISDPLVHLIRNAADHGIEAPEERMAAGKPETGHITLEARHSAGEVLIIVKDDGRGLNRQKILKKAGKLGLLQDEAKDLKDEEVWNLIFEPGFSTADNVSSISGRGVGMDVVKSQIGKLRGRVDIRSTPGQGTIFSIRIPLTMAIIEGMVVRVGKAGYTIPIISIKESLQPRPEQITVTPGGLELITIRGEILPVIRLHELYKIKPTYKNLTEGIVIVVESDAKKCCLFVDELAGHQQIVIKALSGYFGKVRGISGFAILGEGEVSMILDITSLVNSAESLLENSTAKHAV</sequence>
<evidence type="ECO:0000256" key="3">
    <source>
        <dbReference type="ARBA" id="ARBA00021495"/>
    </source>
</evidence>
<dbReference type="PANTHER" id="PTHR43395">
    <property type="entry name" value="SENSOR HISTIDINE KINASE CHEA"/>
    <property type="match status" value="1"/>
</dbReference>
<dbReference type="InterPro" id="IPR002545">
    <property type="entry name" value="CheW-lke_dom"/>
</dbReference>
<dbReference type="OrthoDB" id="9803176at2"/>
<dbReference type="Pfam" id="PF01627">
    <property type="entry name" value="Hpt"/>
    <property type="match status" value="1"/>
</dbReference>
<evidence type="ECO:0000256" key="11">
    <source>
        <dbReference type="ARBA" id="ARBA00035100"/>
    </source>
</evidence>
<feature type="modified residue" description="Phosphohistidine" evidence="12">
    <location>
        <position position="89"/>
    </location>
</feature>
<keyword evidence="18" id="KW-1185">Reference proteome</keyword>
<dbReference type="Gene3D" id="1.10.287.560">
    <property type="entry name" value="Histidine kinase CheA-like, homodimeric domain"/>
    <property type="match status" value="1"/>
</dbReference>
<dbReference type="Gene3D" id="2.30.30.40">
    <property type="entry name" value="SH3 Domains"/>
    <property type="match status" value="1"/>
</dbReference>
<dbReference type="InterPro" id="IPR036890">
    <property type="entry name" value="HATPase_C_sf"/>
</dbReference>
<feature type="domain" description="HPt" evidence="16">
    <location>
        <begin position="42"/>
        <end position="146"/>
    </location>
</feature>
<dbReference type="CDD" id="cd00731">
    <property type="entry name" value="CheA_reg"/>
    <property type="match status" value="1"/>
</dbReference>
<dbReference type="Pfam" id="PF02518">
    <property type="entry name" value="HATPase_c"/>
    <property type="match status" value="1"/>
</dbReference>
<dbReference type="Pfam" id="PF01584">
    <property type="entry name" value="CheW"/>
    <property type="match status" value="1"/>
</dbReference>
<keyword evidence="6" id="KW-0808">Transferase</keyword>
<evidence type="ECO:0000259" key="14">
    <source>
        <dbReference type="PROSITE" id="PS50109"/>
    </source>
</evidence>
<keyword evidence="9" id="KW-0067">ATP-binding</keyword>
<dbReference type="SMART" id="SM00073">
    <property type="entry name" value="HPT"/>
    <property type="match status" value="1"/>
</dbReference>
<reference evidence="18" key="1">
    <citation type="submission" date="2018-02" db="EMBL/GenBank/DDBJ databases">
        <title>Genome sequence of Desulfocucumis palustris strain NAW-5.</title>
        <authorList>
            <person name="Watanabe M."/>
            <person name="Kojima H."/>
            <person name="Fukui M."/>
        </authorList>
    </citation>
    <scope>NUCLEOTIDE SEQUENCE [LARGE SCALE GENOMIC DNA]</scope>
    <source>
        <strain evidence="18">NAW-5</strain>
    </source>
</reference>
<proteinExistence type="predicted"/>
<feature type="domain" description="Histidine kinase" evidence="14">
    <location>
        <begin position="288"/>
        <end position="500"/>
    </location>
</feature>
<feature type="domain" description="CheW-like" evidence="15">
    <location>
        <begin position="502"/>
        <end position="637"/>
    </location>
</feature>
<dbReference type="InterPro" id="IPR004105">
    <property type="entry name" value="CheA-like_dim"/>
</dbReference>
<comment type="catalytic activity">
    <reaction evidence="1">
        <text>ATP + protein L-histidine = ADP + protein N-phospho-L-histidine.</text>
        <dbReference type="EC" id="2.7.13.3"/>
    </reaction>
</comment>
<evidence type="ECO:0000256" key="6">
    <source>
        <dbReference type="ARBA" id="ARBA00022679"/>
    </source>
</evidence>
<dbReference type="SUPFAM" id="SSF47226">
    <property type="entry name" value="Histidine-containing phosphotransfer domain, HPT domain"/>
    <property type="match status" value="1"/>
</dbReference>
<keyword evidence="8 17" id="KW-0418">Kinase</keyword>
<comment type="function">
    <text evidence="11">Involved in the transmission of sensory signals from the chemoreceptors to the flagellar motors. CheA is autophosphorylated; it can transfer its phosphate group to either CheB or CheY.</text>
</comment>
<keyword evidence="4" id="KW-0145">Chemotaxis</keyword>
<evidence type="ECO:0000259" key="16">
    <source>
        <dbReference type="PROSITE" id="PS50894"/>
    </source>
</evidence>
<evidence type="ECO:0000313" key="17">
    <source>
        <dbReference type="EMBL" id="GBF35106.1"/>
    </source>
</evidence>
<dbReference type="Gene3D" id="1.20.120.160">
    <property type="entry name" value="HPT domain"/>
    <property type="match status" value="1"/>
</dbReference>
<dbReference type="EC" id="2.7.13.3" evidence="2"/>
<dbReference type="PROSITE" id="PS50894">
    <property type="entry name" value="HPT"/>
    <property type="match status" value="1"/>
</dbReference>
<dbReference type="SUPFAM" id="SSF55874">
    <property type="entry name" value="ATPase domain of HSP90 chaperone/DNA topoisomerase II/histidine kinase"/>
    <property type="match status" value="1"/>
</dbReference>
<dbReference type="Proteomes" id="UP000239549">
    <property type="component" value="Unassembled WGS sequence"/>
</dbReference>
<evidence type="ECO:0000256" key="5">
    <source>
        <dbReference type="ARBA" id="ARBA00022553"/>
    </source>
</evidence>
<evidence type="ECO:0000256" key="10">
    <source>
        <dbReference type="ARBA" id="ARBA00023012"/>
    </source>
</evidence>
<dbReference type="InterPro" id="IPR005467">
    <property type="entry name" value="His_kinase_dom"/>
</dbReference>
<dbReference type="SUPFAM" id="SSF47384">
    <property type="entry name" value="Homodimeric domain of signal transducing histidine kinase"/>
    <property type="match status" value="1"/>
</dbReference>
<dbReference type="InterPro" id="IPR037006">
    <property type="entry name" value="CheA-like_homodim_sf"/>
</dbReference>
<dbReference type="RefSeq" id="WP_104373228.1">
    <property type="nucleotide sequence ID" value="NZ_BFAV01000157.1"/>
</dbReference>
<dbReference type="InterPro" id="IPR051315">
    <property type="entry name" value="Bact_Chemotaxis_CheA"/>
</dbReference>
<dbReference type="FunFam" id="3.30.565.10:FF:000016">
    <property type="entry name" value="Chemotaxis protein CheA, putative"/>
    <property type="match status" value="1"/>
</dbReference>
<dbReference type="InterPro" id="IPR036061">
    <property type="entry name" value="CheW-like_dom_sf"/>
</dbReference>
<dbReference type="InterPro" id="IPR004358">
    <property type="entry name" value="Sig_transdc_His_kin-like_C"/>
</dbReference>
<evidence type="ECO:0000256" key="7">
    <source>
        <dbReference type="ARBA" id="ARBA00022741"/>
    </source>
</evidence>
<keyword evidence="5 12" id="KW-0597">Phosphoprotein</keyword>
<dbReference type="SMART" id="SM00387">
    <property type="entry name" value="HATPase_c"/>
    <property type="match status" value="1"/>
</dbReference>
<evidence type="ECO:0000256" key="8">
    <source>
        <dbReference type="ARBA" id="ARBA00022777"/>
    </source>
</evidence>
<dbReference type="PROSITE" id="PS50851">
    <property type="entry name" value="CHEW"/>
    <property type="match status" value="1"/>
</dbReference>
<evidence type="ECO:0000256" key="12">
    <source>
        <dbReference type="PROSITE-ProRule" id="PRU00110"/>
    </source>
</evidence>
<dbReference type="Gene3D" id="3.30.565.10">
    <property type="entry name" value="Histidine kinase-like ATPase, C-terminal domain"/>
    <property type="match status" value="1"/>
</dbReference>
<dbReference type="GO" id="GO:0005737">
    <property type="term" value="C:cytoplasm"/>
    <property type="evidence" value="ECO:0007669"/>
    <property type="project" value="InterPro"/>
</dbReference>
<dbReference type="PRINTS" id="PR00344">
    <property type="entry name" value="BCTRLSENSOR"/>
</dbReference>
<name>A0A2L2XLD3_9FIRM</name>
<dbReference type="AlphaFoldDB" id="A0A2L2XLD3"/>
<evidence type="ECO:0000256" key="4">
    <source>
        <dbReference type="ARBA" id="ARBA00022500"/>
    </source>
</evidence>
<keyword evidence="10" id="KW-0902">Two-component regulatory system</keyword>
<dbReference type="EMBL" id="BFAV01000157">
    <property type="protein sequence ID" value="GBF35106.1"/>
    <property type="molecule type" value="Genomic_DNA"/>
</dbReference>
<dbReference type="InterPro" id="IPR036097">
    <property type="entry name" value="HisK_dim/P_sf"/>
</dbReference>
<comment type="caution">
    <text evidence="17">The sequence shown here is derived from an EMBL/GenBank/DDBJ whole genome shotgun (WGS) entry which is preliminary data.</text>
</comment>
<dbReference type="InterPro" id="IPR008207">
    <property type="entry name" value="Sig_transdc_His_kin_Hpt_dom"/>
</dbReference>
<evidence type="ECO:0000256" key="2">
    <source>
        <dbReference type="ARBA" id="ARBA00012438"/>
    </source>
</evidence>
<dbReference type="InterPro" id="IPR036641">
    <property type="entry name" value="HPT_dom_sf"/>
</dbReference>
<dbReference type="GO" id="GO:0006935">
    <property type="term" value="P:chemotaxis"/>
    <property type="evidence" value="ECO:0007669"/>
    <property type="project" value="UniProtKB-KW"/>
</dbReference>
<feature type="compositionally biased region" description="Basic and acidic residues" evidence="13">
    <location>
        <begin position="223"/>
        <end position="245"/>
    </location>
</feature>
<evidence type="ECO:0000256" key="1">
    <source>
        <dbReference type="ARBA" id="ARBA00000085"/>
    </source>
</evidence>
<dbReference type="GO" id="GO:0005524">
    <property type="term" value="F:ATP binding"/>
    <property type="evidence" value="ECO:0007669"/>
    <property type="project" value="UniProtKB-KW"/>
</dbReference>
<dbReference type="PROSITE" id="PS50109">
    <property type="entry name" value="HIS_KIN"/>
    <property type="match status" value="1"/>
</dbReference>
<keyword evidence="7" id="KW-0547">Nucleotide-binding</keyword>
<dbReference type="GO" id="GO:0000155">
    <property type="term" value="F:phosphorelay sensor kinase activity"/>
    <property type="evidence" value="ECO:0007669"/>
    <property type="project" value="InterPro"/>
</dbReference>
<dbReference type="CDD" id="cd16916">
    <property type="entry name" value="HATPase_CheA-like"/>
    <property type="match status" value="1"/>
</dbReference>
<evidence type="ECO:0000256" key="13">
    <source>
        <dbReference type="SAM" id="MobiDB-lite"/>
    </source>
</evidence>
<organism evidence="17 18">
    <name type="scientific">Desulfocucumis palustris</name>
    <dbReference type="NCBI Taxonomy" id="1898651"/>
    <lineage>
        <taxon>Bacteria</taxon>
        <taxon>Bacillati</taxon>
        <taxon>Bacillota</taxon>
        <taxon>Clostridia</taxon>
        <taxon>Eubacteriales</taxon>
        <taxon>Desulfocucumaceae</taxon>
        <taxon>Desulfocucumis</taxon>
    </lineage>
</organism>
<accession>A0A2L2XLD3</accession>
<dbReference type="InterPro" id="IPR003594">
    <property type="entry name" value="HATPase_dom"/>
</dbReference>
<evidence type="ECO:0000313" key="18">
    <source>
        <dbReference type="Proteomes" id="UP000239549"/>
    </source>
</evidence>
<dbReference type="PANTHER" id="PTHR43395:SF10">
    <property type="entry name" value="CHEMOTAXIS PROTEIN CHEA"/>
    <property type="match status" value="1"/>
</dbReference>
<gene>
    <name evidence="17" type="ORF">DCCM_4229</name>
</gene>
<feature type="region of interest" description="Disordered" evidence="13">
    <location>
        <begin position="204"/>
        <end position="249"/>
    </location>
</feature>
<dbReference type="SMART" id="SM00260">
    <property type="entry name" value="CheW"/>
    <property type="match status" value="1"/>
</dbReference>
<dbReference type="Pfam" id="PF02895">
    <property type="entry name" value="H-kinase_dim"/>
    <property type="match status" value="1"/>
</dbReference>
<evidence type="ECO:0000256" key="9">
    <source>
        <dbReference type="ARBA" id="ARBA00022840"/>
    </source>
</evidence>
<evidence type="ECO:0000259" key="15">
    <source>
        <dbReference type="PROSITE" id="PS50851"/>
    </source>
</evidence>
<protein>
    <recommendedName>
        <fullName evidence="3">Chemotaxis protein CheA</fullName>
        <ecNumber evidence="2">2.7.13.3</ecNumber>
    </recommendedName>
</protein>
<dbReference type="SUPFAM" id="SSF50341">
    <property type="entry name" value="CheW-like"/>
    <property type="match status" value="1"/>
</dbReference>